<evidence type="ECO:0000256" key="2">
    <source>
        <dbReference type="ARBA" id="ARBA00023012"/>
    </source>
</evidence>
<name>A0A284VLW6_9EURY</name>
<evidence type="ECO:0000259" key="7">
    <source>
        <dbReference type="PROSITE" id="PS50110"/>
    </source>
</evidence>
<feature type="modified residue" description="4-aspartylphosphate" evidence="6">
    <location>
        <position position="52"/>
    </location>
</feature>
<dbReference type="PROSITE" id="PS50110">
    <property type="entry name" value="RESPONSE_REGULATORY"/>
    <property type="match status" value="1"/>
</dbReference>
<dbReference type="InterPro" id="IPR011006">
    <property type="entry name" value="CheY-like_superfamily"/>
</dbReference>
<accession>A0A284VLW6</accession>
<evidence type="ECO:0000313" key="9">
    <source>
        <dbReference type="Proteomes" id="UP000218615"/>
    </source>
</evidence>
<dbReference type="Pfam" id="PF24038">
    <property type="entry name" value="DUF7347"/>
    <property type="match status" value="1"/>
</dbReference>
<keyword evidence="1 6" id="KW-0597">Phosphoprotein</keyword>
<dbReference type="GO" id="GO:0000976">
    <property type="term" value="F:transcription cis-regulatory region binding"/>
    <property type="evidence" value="ECO:0007669"/>
    <property type="project" value="TreeGrafter"/>
</dbReference>
<reference evidence="9" key="1">
    <citation type="submission" date="2017-06" db="EMBL/GenBank/DDBJ databases">
        <authorList>
            <person name="Cremers G."/>
        </authorList>
    </citation>
    <scope>NUCLEOTIDE SEQUENCE [LARGE SCALE GENOMIC DNA]</scope>
</reference>
<evidence type="ECO:0000256" key="5">
    <source>
        <dbReference type="ARBA" id="ARBA00023163"/>
    </source>
</evidence>
<feature type="domain" description="Response regulatory" evidence="7">
    <location>
        <begin position="3"/>
        <end position="117"/>
    </location>
</feature>
<evidence type="ECO:0000256" key="1">
    <source>
        <dbReference type="ARBA" id="ARBA00022553"/>
    </source>
</evidence>
<dbReference type="Proteomes" id="UP000218615">
    <property type="component" value="Unassembled WGS sequence"/>
</dbReference>
<keyword evidence="2" id="KW-0902">Two-component regulatory system</keyword>
<dbReference type="InterPro" id="IPR011991">
    <property type="entry name" value="ArsR-like_HTH"/>
</dbReference>
<dbReference type="GO" id="GO:0032993">
    <property type="term" value="C:protein-DNA complex"/>
    <property type="evidence" value="ECO:0007669"/>
    <property type="project" value="TreeGrafter"/>
</dbReference>
<dbReference type="SUPFAM" id="SSF52172">
    <property type="entry name" value="CheY-like"/>
    <property type="match status" value="1"/>
</dbReference>
<dbReference type="Pfam" id="PF00072">
    <property type="entry name" value="Response_reg"/>
    <property type="match status" value="1"/>
</dbReference>
<dbReference type="InterPro" id="IPR055771">
    <property type="entry name" value="DUF7347"/>
</dbReference>
<protein>
    <submittedName>
        <fullName evidence="8">Putative Response regulator receiver protein</fullName>
    </submittedName>
</protein>
<dbReference type="OrthoDB" id="9652at2157"/>
<evidence type="ECO:0000256" key="3">
    <source>
        <dbReference type="ARBA" id="ARBA00023015"/>
    </source>
</evidence>
<dbReference type="Gene3D" id="1.10.10.10">
    <property type="entry name" value="Winged helix-like DNA-binding domain superfamily/Winged helix DNA-binding domain"/>
    <property type="match status" value="1"/>
</dbReference>
<dbReference type="InterPro" id="IPR036390">
    <property type="entry name" value="WH_DNA-bd_sf"/>
</dbReference>
<evidence type="ECO:0000313" key="8">
    <source>
        <dbReference type="EMBL" id="SNQ60254.1"/>
    </source>
</evidence>
<dbReference type="GO" id="GO:0000156">
    <property type="term" value="F:phosphorelay response regulator activity"/>
    <property type="evidence" value="ECO:0007669"/>
    <property type="project" value="TreeGrafter"/>
</dbReference>
<keyword evidence="3" id="KW-0805">Transcription regulation</keyword>
<dbReference type="AlphaFoldDB" id="A0A284VLW6"/>
<dbReference type="CDD" id="cd00090">
    <property type="entry name" value="HTH_ARSR"/>
    <property type="match status" value="1"/>
</dbReference>
<dbReference type="STRING" id="1392998.ANME2D_00396"/>
<gene>
    <name evidence="8" type="ORF">MNV_1730002</name>
</gene>
<proteinExistence type="predicted"/>
<organism evidence="8 9">
    <name type="scientific">Candidatus Methanoperedens nitratireducens</name>
    <dbReference type="NCBI Taxonomy" id="1392998"/>
    <lineage>
        <taxon>Archaea</taxon>
        <taxon>Methanobacteriati</taxon>
        <taxon>Methanobacteriota</taxon>
        <taxon>Stenosarchaea group</taxon>
        <taxon>Methanomicrobia</taxon>
        <taxon>Methanosarcinales</taxon>
        <taxon>ANME-2 cluster</taxon>
        <taxon>Candidatus Methanoperedentaceae</taxon>
        <taxon>Candidatus Methanoperedens</taxon>
    </lineage>
</organism>
<keyword evidence="4" id="KW-0238">DNA-binding</keyword>
<dbReference type="InterPro" id="IPR001789">
    <property type="entry name" value="Sig_transdc_resp-reg_receiver"/>
</dbReference>
<dbReference type="Gene3D" id="3.40.50.2300">
    <property type="match status" value="1"/>
</dbReference>
<dbReference type="GO" id="GO:0005829">
    <property type="term" value="C:cytosol"/>
    <property type="evidence" value="ECO:0007669"/>
    <property type="project" value="TreeGrafter"/>
</dbReference>
<keyword evidence="5" id="KW-0804">Transcription</keyword>
<dbReference type="PANTHER" id="PTHR48111">
    <property type="entry name" value="REGULATOR OF RPOS"/>
    <property type="match status" value="1"/>
</dbReference>
<evidence type="ECO:0000256" key="6">
    <source>
        <dbReference type="PROSITE-ProRule" id="PRU00169"/>
    </source>
</evidence>
<dbReference type="SMART" id="SM00448">
    <property type="entry name" value="REC"/>
    <property type="match status" value="1"/>
</dbReference>
<dbReference type="RefSeq" id="WP_096204537.1">
    <property type="nucleotide sequence ID" value="NZ_FZMP01000083.1"/>
</dbReference>
<dbReference type="InterPro" id="IPR036388">
    <property type="entry name" value="WH-like_DNA-bd_sf"/>
</dbReference>
<dbReference type="InterPro" id="IPR039420">
    <property type="entry name" value="WalR-like"/>
</dbReference>
<dbReference type="GO" id="GO:0006355">
    <property type="term" value="P:regulation of DNA-templated transcription"/>
    <property type="evidence" value="ECO:0007669"/>
    <property type="project" value="TreeGrafter"/>
</dbReference>
<dbReference type="PANTHER" id="PTHR48111:SF1">
    <property type="entry name" value="TWO-COMPONENT RESPONSE REGULATOR ORR33"/>
    <property type="match status" value="1"/>
</dbReference>
<evidence type="ECO:0000256" key="4">
    <source>
        <dbReference type="ARBA" id="ARBA00023125"/>
    </source>
</evidence>
<dbReference type="EMBL" id="FZMP01000083">
    <property type="protein sequence ID" value="SNQ60254.1"/>
    <property type="molecule type" value="Genomic_DNA"/>
</dbReference>
<keyword evidence="9" id="KW-1185">Reference proteome</keyword>
<dbReference type="FunFam" id="3.40.50.2300:FF:000018">
    <property type="entry name" value="DNA-binding transcriptional regulator NtrC"/>
    <property type="match status" value="1"/>
</dbReference>
<sequence>MKNILVIEDDRKMRDGLVEILTDEGYRVESAGNGQLGLDRIRKKDFEVVLTDLIMPVMGGMEVLREIKRIKPKTCVIVITAYGTIENSVEAMKVGASDYITKPFKIDEVQTKIRKVLAEAELEKCPQILDSDVIKAISNPIRKNTVKLLDKAGKLKFTEIKKNLKIDDATKLSFHLRILKSYNVIEQDSEKIYMLTPAGKKLMESLKRIEEVA</sequence>
<dbReference type="SUPFAM" id="SSF46785">
    <property type="entry name" value="Winged helix' DNA-binding domain"/>
    <property type="match status" value="1"/>
</dbReference>